<dbReference type="PIRSF" id="PIRSF005690">
    <property type="entry name" value="GerBA"/>
    <property type="match status" value="1"/>
</dbReference>
<dbReference type="PATRIC" id="fig|36849.3.peg.751"/>
<dbReference type="PANTHER" id="PTHR22550">
    <property type="entry name" value="SPORE GERMINATION PROTEIN"/>
    <property type="match status" value="1"/>
</dbReference>
<dbReference type="InterPro" id="IPR004995">
    <property type="entry name" value="Spore_Ger"/>
</dbReference>
<feature type="transmembrane region" description="Helical" evidence="3">
    <location>
        <begin position="352"/>
        <end position="370"/>
    </location>
</feature>
<reference evidence="4 5" key="1">
    <citation type="submission" date="2015-09" db="EMBL/GenBank/DDBJ databases">
        <title>Genome sequence of Oxobacter pfennigii DSM 3222.</title>
        <authorList>
            <person name="Poehlein A."/>
            <person name="Bengelsdorf F.R."/>
            <person name="Schiel-Bengelsdorf B."/>
            <person name="Duerre P."/>
            <person name="Daniel R."/>
        </authorList>
    </citation>
    <scope>NUCLEOTIDE SEQUENCE [LARGE SCALE GENOMIC DNA]</scope>
    <source>
        <strain evidence="4 5">DSM 3222</strain>
    </source>
</reference>
<keyword evidence="3" id="KW-1133">Transmembrane helix</keyword>
<evidence type="ECO:0000256" key="2">
    <source>
        <dbReference type="ARBA" id="ARBA00023136"/>
    </source>
</evidence>
<dbReference type="STRING" id="36849.OXPF_07000"/>
<evidence type="ECO:0000313" key="4">
    <source>
        <dbReference type="EMBL" id="KPU45467.1"/>
    </source>
</evidence>
<keyword evidence="5" id="KW-1185">Reference proteome</keyword>
<keyword evidence="2 3" id="KW-0472">Membrane</keyword>
<evidence type="ECO:0000256" key="3">
    <source>
        <dbReference type="SAM" id="Phobius"/>
    </source>
</evidence>
<organism evidence="4 5">
    <name type="scientific">Oxobacter pfennigii</name>
    <dbReference type="NCBI Taxonomy" id="36849"/>
    <lineage>
        <taxon>Bacteria</taxon>
        <taxon>Bacillati</taxon>
        <taxon>Bacillota</taxon>
        <taxon>Clostridia</taxon>
        <taxon>Eubacteriales</taxon>
        <taxon>Clostridiaceae</taxon>
        <taxon>Oxobacter</taxon>
    </lineage>
</organism>
<dbReference type="GO" id="GO:0009847">
    <property type="term" value="P:spore germination"/>
    <property type="evidence" value="ECO:0007669"/>
    <property type="project" value="InterPro"/>
</dbReference>
<dbReference type="InterPro" id="IPR050768">
    <property type="entry name" value="UPF0353/GerABKA_families"/>
</dbReference>
<dbReference type="Pfam" id="PF03323">
    <property type="entry name" value="GerA"/>
    <property type="match status" value="1"/>
</dbReference>
<feature type="transmembrane region" description="Helical" evidence="3">
    <location>
        <begin position="403"/>
        <end position="422"/>
    </location>
</feature>
<gene>
    <name evidence="4" type="primary">gerBA_1</name>
    <name evidence="4" type="ORF">OXPF_07000</name>
</gene>
<comment type="similarity">
    <text evidence="1">Belongs to the GerABKA family.</text>
</comment>
<comment type="caution">
    <text evidence="4">The sequence shown here is derived from an EMBL/GenBank/DDBJ whole genome shotgun (WGS) entry which is preliminary data.</text>
</comment>
<feature type="transmembrane region" description="Helical" evidence="3">
    <location>
        <begin position="434"/>
        <end position="459"/>
    </location>
</feature>
<feature type="transmembrane region" description="Helical" evidence="3">
    <location>
        <begin position="377"/>
        <end position="397"/>
    </location>
</feature>
<dbReference type="PANTHER" id="PTHR22550:SF5">
    <property type="entry name" value="LEUCINE ZIPPER PROTEIN 4"/>
    <property type="match status" value="1"/>
</dbReference>
<protein>
    <submittedName>
        <fullName evidence="4">Spore germination protein B1</fullName>
    </submittedName>
</protein>
<dbReference type="EMBL" id="LKET01000021">
    <property type="protein sequence ID" value="KPU45467.1"/>
    <property type="molecule type" value="Genomic_DNA"/>
</dbReference>
<keyword evidence="3" id="KW-0812">Transmembrane</keyword>
<evidence type="ECO:0000313" key="5">
    <source>
        <dbReference type="Proteomes" id="UP000050326"/>
    </source>
</evidence>
<dbReference type="Proteomes" id="UP000050326">
    <property type="component" value="Unassembled WGS sequence"/>
</dbReference>
<dbReference type="GO" id="GO:0016020">
    <property type="term" value="C:membrane"/>
    <property type="evidence" value="ECO:0007669"/>
    <property type="project" value="InterPro"/>
</dbReference>
<evidence type="ECO:0000256" key="1">
    <source>
        <dbReference type="ARBA" id="ARBA00005278"/>
    </source>
</evidence>
<proteinExistence type="inferred from homology"/>
<dbReference type="AlphaFoldDB" id="A0A0P8WCJ4"/>
<sequence>MMVKIIKRGKGKDDKIKPSGNEGAVSLSKSLKENEKLFKEIFEGDETIRYRCFETMDALKCMMIFTDGMVNSEIINENILTPVMNCKILSDTEALNAVDFLIEKVIASDDIRKETDIDEIVGNLLYGDTVLLVDGQDVGIIMNTKGWKTRSIVEPTAERTVKGPRDGFVESIIINTSLIRRRVRNPKLKFNFMELGKSTKTQISVCYIDGIANKQILEELLKRLKKIDIDGILASNYIEELIADSPLSIFKTTGYSERADVIVGKMLEGRIAILVDGTPVTITVPYIFMEYFQSYQDYYDNYYLASFNRIMRYMAFFLTTSISPIYLALVTYHPEMIPTPLLLSITSARQGIPFPTIVEALVLIFMFEILRESGTRLPEPVGSAVSIVGALVIGQAAVDARFVSAPITIIVAMTGITSFLVFSMNTAVIIIRFIFILLAGLLGLYGYIFGVIGLFINLMSMRSFGVPYMINLGSLNMQDIKDTIIRAPWWYMYYRPKIIGSSNPIRMPDAKPNKNS</sequence>
<name>A0A0P8WCJ4_9CLOT</name>
<feature type="transmembrane region" description="Helical" evidence="3">
    <location>
        <begin position="313"/>
        <end position="332"/>
    </location>
</feature>
<accession>A0A0P8WCJ4</accession>